<gene>
    <name evidence="12" type="primary">amiB</name>
    <name evidence="12" type="ORF">LPO_2980</name>
</gene>
<dbReference type="InterPro" id="IPR021731">
    <property type="entry name" value="AMIN_dom"/>
</dbReference>
<keyword evidence="6" id="KW-0574">Periplasm</keyword>
<dbReference type="KEGG" id="lpo:LPO_2980"/>
<keyword evidence="5 10" id="KW-0732">Signal</keyword>
<dbReference type="Pfam" id="PF11741">
    <property type="entry name" value="AMIN"/>
    <property type="match status" value="1"/>
</dbReference>
<evidence type="ECO:0000256" key="4">
    <source>
        <dbReference type="ARBA" id="ARBA00011901"/>
    </source>
</evidence>
<keyword evidence="8" id="KW-0961">Cell wall biogenesis/degradation</keyword>
<dbReference type="InterPro" id="IPR050695">
    <property type="entry name" value="N-acetylmuramoyl_amidase_3"/>
</dbReference>
<dbReference type="AlphaFoldDB" id="A0AAV2V0I4"/>
<dbReference type="Gene3D" id="3.10.350.10">
    <property type="entry name" value="LysM domain"/>
    <property type="match status" value="1"/>
</dbReference>
<evidence type="ECO:0000256" key="1">
    <source>
        <dbReference type="ARBA" id="ARBA00001561"/>
    </source>
</evidence>
<dbReference type="EMBL" id="FQ958210">
    <property type="protein sequence ID" value="CCD06920.1"/>
    <property type="molecule type" value="Genomic_DNA"/>
</dbReference>
<evidence type="ECO:0000256" key="2">
    <source>
        <dbReference type="ARBA" id="ARBA00004418"/>
    </source>
</evidence>
<evidence type="ECO:0000256" key="10">
    <source>
        <dbReference type="SAM" id="SignalP"/>
    </source>
</evidence>
<accession>A0AAV2V0I4</accession>
<dbReference type="InterPro" id="IPR018392">
    <property type="entry name" value="LysM"/>
</dbReference>
<dbReference type="SUPFAM" id="SSF53187">
    <property type="entry name" value="Zn-dependent exopeptidases"/>
    <property type="match status" value="1"/>
</dbReference>
<dbReference type="PANTHER" id="PTHR30404">
    <property type="entry name" value="N-ACETYLMURAMOYL-L-ALANINE AMIDASE"/>
    <property type="match status" value="1"/>
</dbReference>
<keyword evidence="7" id="KW-0378">Hydrolase</keyword>
<dbReference type="GO" id="GO:0071555">
    <property type="term" value="P:cell wall organization"/>
    <property type="evidence" value="ECO:0007669"/>
    <property type="project" value="UniProtKB-KW"/>
</dbReference>
<comment type="subcellular location">
    <subcellularLocation>
        <location evidence="2">Periplasm</location>
    </subcellularLocation>
</comment>
<evidence type="ECO:0000256" key="3">
    <source>
        <dbReference type="ARBA" id="ARBA00010860"/>
    </source>
</evidence>
<dbReference type="GO" id="GO:0030288">
    <property type="term" value="C:outer membrane-bounded periplasmic space"/>
    <property type="evidence" value="ECO:0007669"/>
    <property type="project" value="TreeGrafter"/>
</dbReference>
<evidence type="ECO:0000256" key="7">
    <source>
        <dbReference type="ARBA" id="ARBA00022801"/>
    </source>
</evidence>
<evidence type="ECO:0000256" key="8">
    <source>
        <dbReference type="ARBA" id="ARBA00023316"/>
    </source>
</evidence>
<sequence length="477" mass="52852">MMMMRAWVLSLLLYLPSSFAVFSAQLKNITVSQQPTMTSLYLSIQGSFTHKLFTLSQPNRVVLDLSDTQLAVNISQLGLINSLIQQVRSGSPSKNTLRLVMDVKQPVKVRSSSWKPKGEFNGIRIDLVNDTPLVINNRRQLSSPVKTIKAPVQQTQSKISSQPSEQRITVHKTPVQVPHNPSKKPLRDVVVVLDAGHGGKDPGARGPRRSNEKDVVLAITLKLKRLIDRQPGMRAVLTRSGDYYVGLRQRLDIARKYNGDVFISIHADAFNNPHSNGASVFALSQRGATSEAARWLAEKENYSELGGVNLGELDDSNGVVRSVLIDLSQTATINAGLEMGGKVLGQLDNFTNLHNNKVEQARFVVLKSPDIPSILVETGFISNPREERNLTNPAYQERLSQAIFQGLKNYFWDHPPHGTRIEAMISPNFHIVKKGETLPAIAARYRVSVSALQSINRLQARARLMPGQKLVIPGTWS</sequence>
<dbReference type="Pfam" id="PF01520">
    <property type="entry name" value="Amidase_3"/>
    <property type="match status" value="1"/>
</dbReference>
<feature type="domain" description="LysM" evidence="11">
    <location>
        <begin position="428"/>
        <end position="472"/>
    </location>
</feature>
<dbReference type="SMART" id="SM00646">
    <property type="entry name" value="Ami_3"/>
    <property type="match status" value="1"/>
</dbReference>
<dbReference type="GO" id="GO:0009253">
    <property type="term" value="P:peptidoglycan catabolic process"/>
    <property type="evidence" value="ECO:0007669"/>
    <property type="project" value="InterPro"/>
</dbReference>
<evidence type="ECO:0000313" key="13">
    <source>
        <dbReference type="Proteomes" id="UP000010102"/>
    </source>
</evidence>
<evidence type="ECO:0000313" key="12">
    <source>
        <dbReference type="EMBL" id="CCD06920.1"/>
    </source>
</evidence>
<dbReference type="InterPro" id="IPR002508">
    <property type="entry name" value="MurNAc-LAA_cat"/>
</dbReference>
<dbReference type="Pfam" id="PF01476">
    <property type="entry name" value="LysM"/>
    <property type="match status" value="1"/>
</dbReference>
<dbReference type="EC" id="3.5.1.28" evidence="4"/>
<evidence type="ECO:0000259" key="11">
    <source>
        <dbReference type="PROSITE" id="PS51782"/>
    </source>
</evidence>
<organism evidence="12 13">
    <name type="scientific">Legionella pneumophila subsp. pneumophila</name>
    <dbReference type="NCBI Taxonomy" id="91891"/>
    <lineage>
        <taxon>Bacteria</taxon>
        <taxon>Pseudomonadati</taxon>
        <taxon>Pseudomonadota</taxon>
        <taxon>Gammaproteobacteria</taxon>
        <taxon>Legionellales</taxon>
        <taxon>Legionellaceae</taxon>
        <taxon>Legionella</taxon>
    </lineage>
</organism>
<comment type="catalytic activity">
    <reaction evidence="1">
        <text>Hydrolyzes the link between N-acetylmuramoyl residues and L-amino acid residues in certain cell-wall glycopeptides.</text>
        <dbReference type="EC" id="3.5.1.28"/>
    </reaction>
</comment>
<dbReference type="SUPFAM" id="SSF54106">
    <property type="entry name" value="LysM domain"/>
    <property type="match status" value="1"/>
</dbReference>
<proteinExistence type="inferred from homology"/>
<dbReference type="InterPro" id="IPR036779">
    <property type="entry name" value="LysM_dom_sf"/>
</dbReference>
<dbReference type="Gene3D" id="2.60.40.3500">
    <property type="match status" value="1"/>
</dbReference>
<dbReference type="CDD" id="cd02696">
    <property type="entry name" value="MurNAc-LAA"/>
    <property type="match status" value="1"/>
</dbReference>
<dbReference type="Proteomes" id="UP000010102">
    <property type="component" value="Chromosome"/>
</dbReference>
<feature type="chain" id="PRO_5043427495" description="N-acetylmuramoyl-L-alanine amidase AmiC" evidence="10">
    <location>
        <begin position="21"/>
        <end position="477"/>
    </location>
</feature>
<evidence type="ECO:0000256" key="9">
    <source>
        <dbReference type="ARBA" id="ARBA00074581"/>
    </source>
</evidence>
<dbReference type="SMART" id="SM00257">
    <property type="entry name" value="LysM"/>
    <property type="match status" value="1"/>
</dbReference>
<comment type="similarity">
    <text evidence="3">Belongs to the N-acetylmuramoyl-L-alanine amidase 3 family.</text>
</comment>
<name>A0AAV2V0I4_LEGPN</name>
<dbReference type="PROSITE" id="PS51782">
    <property type="entry name" value="LYSM"/>
    <property type="match status" value="1"/>
</dbReference>
<evidence type="ECO:0000256" key="5">
    <source>
        <dbReference type="ARBA" id="ARBA00022729"/>
    </source>
</evidence>
<dbReference type="FunFam" id="3.40.630.40:FF:000001">
    <property type="entry name" value="N-acetylmuramoyl-L-alanine amidase"/>
    <property type="match status" value="1"/>
</dbReference>
<dbReference type="CDD" id="cd00118">
    <property type="entry name" value="LysM"/>
    <property type="match status" value="1"/>
</dbReference>
<evidence type="ECO:0000256" key="6">
    <source>
        <dbReference type="ARBA" id="ARBA00022764"/>
    </source>
</evidence>
<protein>
    <recommendedName>
        <fullName evidence="9">N-acetylmuramoyl-L-alanine amidase AmiC</fullName>
        <ecNumber evidence="4">3.5.1.28</ecNumber>
    </recommendedName>
</protein>
<reference evidence="12 13" key="1">
    <citation type="submission" date="2011-07" db="EMBL/GenBank/DDBJ databases">
        <authorList>
            <person name="Genoscope - CEA"/>
        </authorList>
    </citation>
    <scope>NUCLEOTIDE SEQUENCE [LARGE SCALE GENOMIC DNA]</scope>
    <source>
        <strain evidence="13">lorraine</strain>
    </source>
</reference>
<dbReference type="Gene3D" id="3.40.630.40">
    <property type="entry name" value="Zn-dependent exopeptidases"/>
    <property type="match status" value="1"/>
</dbReference>
<dbReference type="GO" id="GO:0008745">
    <property type="term" value="F:N-acetylmuramoyl-L-alanine amidase activity"/>
    <property type="evidence" value="ECO:0007669"/>
    <property type="project" value="UniProtKB-EC"/>
</dbReference>
<feature type="signal peptide" evidence="10">
    <location>
        <begin position="1"/>
        <end position="20"/>
    </location>
</feature>
<dbReference type="PANTHER" id="PTHR30404:SF0">
    <property type="entry name" value="N-ACETYLMURAMOYL-L-ALANINE AMIDASE AMIC"/>
    <property type="match status" value="1"/>
</dbReference>